<keyword evidence="2" id="KW-0378">Hydrolase</keyword>
<dbReference type="PRINTS" id="PR00111">
    <property type="entry name" value="ABHYDROLASE"/>
</dbReference>
<organism evidence="2 3">
    <name type="scientific">Planococcus shenhongbingii</name>
    <dbReference type="NCBI Taxonomy" id="3058398"/>
    <lineage>
        <taxon>Bacteria</taxon>
        <taxon>Bacillati</taxon>
        <taxon>Bacillota</taxon>
        <taxon>Bacilli</taxon>
        <taxon>Bacillales</taxon>
        <taxon>Caryophanaceae</taxon>
        <taxon>Planococcus</taxon>
    </lineage>
</organism>
<dbReference type="InterPro" id="IPR000073">
    <property type="entry name" value="AB_hydrolase_1"/>
</dbReference>
<dbReference type="EMBL" id="JAUJWU010000001">
    <property type="protein sequence ID" value="MDN7243887.1"/>
    <property type="molecule type" value="Genomic_DNA"/>
</dbReference>
<proteinExistence type="predicted"/>
<evidence type="ECO:0000313" key="2">
    <source>
        <dbReference type="EMBL" id="MDN7243887.1"/>
    </source>
</evidence>
<dbReference type="GO" id="GO:0016787">
    <property type="term" value="F:hydrolase activity"/>
    <property type="evidence" value="ECO:0007669"/>
    <property type="project" value="UniProtKB-KW"/>
</dbReference>
<comment type="caution">
    <text evidence="2">The sequence shown here is derived from an EMBL/GenBank/DDBJ whole genome shotgun (WGS) entry which is preliminary data.</text>
</comment>
<keyword evidence="3" id="KW-1185">Reference proteome</keyword>
<dbReference type="PANTHER" id="PTHR43433:SF5">
    <property type="entry name" value="AB HYDROLASE-1 DOMAIN-CONTAINING PROTEIN"/>
    <property type="match status" value="1"/>
</dbReference>
<name>A0ABT8N7P1_9BACL</name>
<protein>
    <submittedName>
        <fullName evidence="2">Alpha/beta hydrolase</fullName>
    </submittedName>
</protein>
<gene>
    <name evidence="2" type="ORF">QWY13_00185</name>
</gene>
<dbReference type="Gene3D" id="3.40.50.1820">
    <property type="entry name" value="alpha/beta hydrolase"/>
    <property type="match status" value="1"/>
</dbReference>
<dbReference type="PANTHER" id="PTHR43433">
    <property type="entry name" value="HYDROLASE, ALPHA/BETA FOLD FAMILY PROTEIN"/>
    <property type="match status" value="1"/>
</dbReference>
<dbReference type="Pfam" id="PF00561">
    <property type="entry name" value="Abhydrolase_1"/>
    <property type="match status" value="1"/>
</dbReference>
<accession>A0ABT8N7P1</accession>
<reference evidence="2 3" key="1">
    <citation type="submission" date="2023-07" db="EMBL/GenBank/DDBJ databases">
        <title>Novel species in genus Planococcus.</title>
        <authorList>
            <person name="Ning S."/>
        </authorList>
    </citation>
    <scope>NUCLEOTIDE SEQUENCE [LARGE SCALE GENOMIC DNA]</scope>
    <source>
        <strain evidence="2 3">N017</strain>
    </source>
</reference>
<sequence length="288" mass="32096">MSIVKIPTESSYVEAEGIRFAYRKFGHETGIPLVFFIHFRGTMENWDPELIGSLADDRPIILFDNTGVGESSGETPSTIAEMAEDAASFIKALGYQQVDILGFSIGGMVAQEVALQQPDLVRRLILSGTAPQSGVGLKTRHDVVMAASSDDAEKAFENFMFLFYHPTESSRAAGTASLKRIMEQKKVNSSPQVLNAQSKALAQWSDRVHNQSYDRIHQIKQPVLVTNGVDDIMVPTENSYILAQQLPDAQLIIYPDSGHGHLFQYPRLFAEHVKLFLNSKKYKRVTYN</sequence>
<dbReference type="InterPro" id="IPR050471">
    <property type="entry name" value="AB_hydrolase"/>
</dbReference>
<evidence type="ECO:0000313" key="3">
    <source>
        <dbReference type="Proteomes" id="UP001172142"/>
    </source>
</evidence>
<dbReference type="RefSeq" id="WP_301854438.1">
    <property type="nucleotide sequence ID" value="NZ_JAUJWU010000001.1"/>
</dbReference>
<evidence type="ECO:0000259" key="1">
    <source>
        <dbReference type="Pfam" id="PF00561"/>
    </source>
</evidence>
<dbReference type="InterPro" id="IPR029058">
    <property type="entry name" value="AB_hydrolase_fold"/>
</dbReference>
<dbReference type="Proteomes" id="UP001172142">
    <property type="component" value="Unassembled WGS sequence"/>
</dbReference>
<dbReference type="SUPFAM" id="SSF53474">
    <property type="entry name" value="alpha/beta-Hydrolases"/>
    <property type="match status" value="1"/>
</dbReference>
<feature type="domain" description="AB hydrolase-1" evidence="1">
    <location>
        <begin position="39"/>
        <end position="260"/>
    </location>
</feature>